<dbReference type="WBParaSite" id="sdigi.contig112.g4578.t1">
    <property type="protein sequence ID" value="sdigi.contig112.g4578.t1"/>
    <property type="gene ID" value="sdigi.contig112.g4578"/>
</dbReference>
<dbReference type="SMART" id="SM00034">
    <property type="entry name" value="CLECT"/>
    <property type="match status" value="1"/>
</dbReference>
<accession>A0A915PHD6</accession>
<dbReference type="InterPro" id="IPR016186">
    <property type="entry name" value="C-type_lectin-like/link_sf"/>
</dbReference>
<comment type="caution">
    <text evidence="1">Lacks conserved residue(s) required for the propagation of feature annotation.</text>
</comment>
<dbReference type="SUPFAM" id="SSF56436">
    <property type="entry name" value="C-type lectin-like"/>
    <property type="match status" value="1"/>
</dbReference>
<keyword evidence="4" id="KW-1185">Reference proteome</keyword>
<feature type="domain" description="ShKT" evidence="3">
    <location>
        <begin position="166"/>
        <end position="201"/>
    </location>
</feature>
<evidence type="ECO:0000259" key="3">
    <source>
        <dbReference type="PROSITE" id="PS51670"/>
    </source>
</evidence>
<dbReference type="Proteomes" id="UP000887581">
    <property type="component" value="Unplaced"/>
</dbReference>
<dbReference type="Pfam" id="PF01549">
    <property type="entry name" value="ShK"/>
    <property type="match status" value="2"/>
</dbReference>
<dbReference type="AlphaFoldDB" id="A0A915PHD6"/>
<dbReference type="Pfam" id="PF00059">
    <property type="entry name" value="Lectin_C"/>
    <property type="match status" value="1"/>
</dbReference>
<dbReference type="PANTHER" id="PTHR21724:SF109">
    <property type="entry name" value="SHKT DOMAIN-CONTAINING PROTEIN"/>
    <property type="match status" value="1"/>
</dbReference>
<reference evidence="5" key="1">
    <citation type="submission" date="2022-11" db="UniProtKB">
        <authorList>
            <consortium name="WormBaseParasite"/>
        </authorList>
    </citation>
    <scope>IDENTIFICATION</scope>
</reference>
<sequence>MRPSLFPSQVSEFVLIPSNLSIEHEHLSPLQLSQKSLEMFHGFVYFLAVSTIHAATSPCSDEFSATKCPNDQGDVICQEAFPISEAFPVVNPRCADFKSNVAEECRKQCRSCCQHQDFMCTDKKDSALNCRRIAEGGQCSTTDVTFRAILAVECAASCGLCRYAGCMDKNYLLCSMLQNLCEQPDYRELMRKKCKRTCNLCTVDTQYPGWVFNKETNAHYKFINAISQNENNSAVKYERMCVEEGAHLTSVHSEIENAFVYGLANCERIFIGLRGETSDRFDWLDGSEMDFKNFFPGFPLGSHYCAYISGDNMFWYTDSCFTKGCAVCKKVVS</sequence>
<dbReference type="PROSITE" id="PS51670">
    <property type="entry name" value="SHKT"/>
    <property type="match status" value="2"/>
</dbReference>
<dbReference type="Gene3D" id="1.10.10.1870">
    <property type="entry name" value="ShTK domain-like"/>
    <property type="match status" value="1"/>
</dbReference>
<dbReference type="PROSITE" id="PS50041">
    <property type="entry name" value="C_TYPE_LECTIN_2"/>
    <property type="match status" value="1"/>
</dbReference>
<proteinExistence type="predicted"/>
<dbReference type="InterPro" id="IPR001304">
    <property type="entry name" value="C-type_lectin-like"/>
</dbReference>
<name>A0A915PHD6_9BILA</name>
<dbReference type="CDD" id="cd00037">
    <property type="entry name" value="CLECT"/>
    <property type="match status" value="1"/>
</dbReference>
<dbReference type="InterPro" id="IPR016187">
    <property type="entry name" value="CTDL_fold"/>
</dbReference>
<dbReference type="PANTHER" id="PTHR21724">
    <property type="entry name" value="SHKT DOMAIN-CONTAINING PROTEIN"/>
    <property type="match status" value="1"/>
</dbReference>
<evidence type="ECO:0000259" key="2">
    <source>
        <dbReference type="PROSITE" id="PS50041"/>
    </source>
</evidence>
<feature type="domain" description="ShKT" evidence="3">
    <location>
        <begin position="120"/>
        <end position="161"/>
    </location>
</feature>
<dbReference type="SMART" id="SM00254">
    <property type="entry name" value="ShKT"/>
    <property type="match status" value="2"/>
</dbReference>
<feature type="domain" description="C-type lectin" evidence="2">
    <location>
        <begin position="238"/>
        <end position="329"/>
    </location>
</feature>
<organism evidence="4 5">
    <name type="scientific">Setaria digitata</name>
    <dbReference type="NCBI Taxonomy" id="48799"/>
    <lineage>
        <taxon>Eukaryota</taxon>
        <taxon>Metazoa</taxon>
        <taxon>Ecdysozoa</taxon>
        <taxon>Nematoda</taxon>
        <taxon>Chromadorea</taxon>
        <taxon>Rhabditida</taxon>
        <taxon>Spirurina</taxon>
        <taxon>Spiruromorpha</taxon>
        <taxon>Filarioidea</taxon>
        <taxon>Setariidae</taxon>
        <taxon>Setaria</taxon>
    </lineage>
</organism>
<evidence type="ECO:0000313" key="5">
    <source>
        <dbReference type="WBParaSite" id="sdigi.contig112.g4578.t1"/>
    </source>
</evidence>
<evidence type="ECO:0000313" key="4">
    <source>
        <dbReference type="Proteomes" id="UP000887581"/>
    </source>
</evidence>
<protein>
    <submittedName>
        <fullName evidence="5">C-type lectin domain-containing protein</fullName>
    </submittedName>
</protein>
<dbReference type="Gene3D" id="3.10.100.10">
    <property type="entry name" value="Mannose-Binding Protein A, subunit A"/>
    <property type="match status" value="1"/>
</dbReference>
<dbReference type="Gene3D" id="1.10.10.1940">
    <property type="match status" value="1"/>
</dbReference>
<dbReference type="InterPro" id="IPR003582">
    <property type="entry name" value="ShKT_dom"/>
</dbReference>
<evidence type="ECO:0000256" key="1">
    <source>
        <dbReference type="PROSITE-ProRule" id="PRU01005"/>
    </source>
</evidence>